<sequence length="188" mass="20588">MTVPDEFLTIDTPENVVFGYEVVGIGSRFLAALIDTTIIALLLTAVYALIGFAFFRSTDSSLNSFLIALLSLISFSFFWGYYIFFEMRWNGSTPGKRQVGIRVIRGDGTPITLAESVIRNLVRIIDFMPLAYGLGMVTMFIDGKARRLGDLAANTLVVREETAVSLESLNQSDSKSNPVVSRAPGAAE</sequence>
<evidence type="ECO:0000256" key="5">
    <source>
        <dbReference type="SAM" id="MobiDB-lite"/>
    </source>
</evidence>
<dbReference type="InterPro" id="IPR010432">
    <property type="entry name" value="RDD"/>
</dbReference>
<feature type="domain" description="RDD" evidence="7">
    <location>
        <begin position="23"/>
        <end position="154"/>
    </location>
</feature>
<evidence type="ECO:0000256" key="6">
    <source>
        <dbReference type="SAM" id="Phobius"/>
    </source>
</evidence>
<reference evidence="8" key="1">
    <citation type="submission" date="2018-06" db="EMBL/GenBank/DDBJ databases">
        <authorList>
            <person name="Zhirakovskaya E."/>
        </authorList>
    </citation>
    <scope>NUCLEOTIDE SEQUENCE</scope>
</reference>
<proteinExistence type="predicted"/>
<feature type="transmembrane region" description="Helical" evidence="6">
    <location>
        <begin position="62"/>
        <end position="84"/>
    </location>
</feature>
<dbReference type="AlphaFoldDB" id="A0A3B0WB73"/>
<keyword evidence="3 6" id="KW-1133">Transmembrane helix</keyword>
<dbReference type="EMBL" id="UOEU01000818">
    <property type="protein sequence ID" value="VAW40954.1"/>
    <property type="molecule type" value="Genomic_DNA"/>
</dbReference>
<evidence type="ECO:0000256" key="2">
    <source>
        <dbReference type="ARBA" id="ARBA00022692"/>
    </source>
</evidence>
<keyword evidence="2 6" id="KW-0812">Transmembrane</keyword>
<dbReference type="PANTHER" id="PTHR38480">
    <property type="entry name" value="SLR0254 PROTEIN"/>
    <property type="match status" value="1"/>
</dbReference>
<evidence type="ECO:0000313" key="8">
    <source>
        <dbReference type="EMBL" id="VAW40954.1"/>
    </source>
</evidence>
<keyword evidence="4 6" id="KW-0472">Membrane</keyword>
<feature type="region of interest" description="Disordered" evidence="5">
    <location>
        <begin position="169"/>
        <end position="188"/>
    </location>
</feature>
<comment type="subcellular location">
    <subcellularLocation>
        <location evidence="1">Membrane</location>
        <topology evidence="1">Multi-pass membrane protein</topology>
    </subcellularLocation>
</comment>
<dbReference type="Pfam" id="PF06271">
    <property type="entry name" value="RDD"/>
    <property type="match status" value="1"/>
</dbReference>
<evidence type="ECO:0000259" key="7">
    <source>
        <dbReference type="Pfam" id="PF06271"/>
    </source>
</evidence>
<dbReference type="GO" id="GO:0016020">
    <property type="term" value="C:membrane"/>
    <property type="evidence" value="ECO:0007669"/>
    <property type="project" value="UniProtKB-SubCell"/>
</dbReference>
<name>A0A3B0WB73_9ZZZZ</name>
<accession>A0A3B0WB73</accession>
<organism evidence="8">
    <name type="scientific">hydrothermal vent metagenome</name>
    <dbReference type="NCBI Taxonomy" id="652676"/>
    <lineage>
        <taxon>unclassified sequences</taxon>
        <taxon>metagenomes</taxon>
        <taxon>ecological metagenomes</taxon>
    </lineage>
</organism>
<evidence type="ECO:0000256" key="3">
    <source>
        <dbReference type="ARBA" id="ARBA00022989"/>
    </source>
</evidence>
<gene>
    <name evidence="8" type="ORF">MNBD_CHLOROFLEXI01-2081</name>
</gene>
<feature type="compositionally biased region" description="Polar residues" evidence="5">
    <location>
        <begin position="169"/>
        <end position="179"/>
    </location>
</feature>
<dbReference type="PANTHER" id="PTHR38480:SF1">
    <property type="entry name" value="SLR0254 PROTEIN"/>
    <property type="match status" value="1"/>
</dbReference>
<protein>
    <recommendedName>
        <fullName evidence="7">RDD domain-containing protein</fullName>
    </recommendedName>
</protein>
<feature type="non-terminal residue" evidence="8">
    <location>
        <position position="188"/>
    </location>
</feature>
<evidence type="ECO:0000256" key="4">
    <source>
        <dbReference type="ARBA" id="ARBA00023136"/>
    </source>
</evidence>
<evidence type="ECO:0000256" key="1">
    <source>
        <dbReference type="ARBA" id="ARBA00004141"/>
    </source>
</evidence>
<feature type="transmembrane region" description="Helical" evidence="6">
    <location>
        <begin position="29"/>
        <end position="55"/>
    </location>
</feature>